<dbReference type="EMBL" id="CP033920">
    <property type="protein sequence ID" value="AZA48478.1"/>
    <property type="molecule type" value="Genomic_DNA"/>
</dbReference>
<evidence type="ECO:0000313" key="1">
    <source>
        <dbReference type="EMBL" id="AZA48478.1"/>
    </source>
</evidence>
<dbReference type="AlphaFoldDB" id="A0A376DNL8"/>
<dbReference type="OrthoDB" id="1438245at2"/>
<keyword evidence="4" id="KW-1185">Reference proteome</keyword>
<gene>
    <name evidence="1" type="ORF">EG346_09910</name>
    <name evidence="2" type="ORF">NCTC13533_00360</name>
</gene>
<accession>A0A376DNL8</accession>
<name>A0A376DNL8_CHRCU</name>
<dbReference type="STRING" id="297244.SAMN05421639_104519"/>
<accession>A0A3G6M2U7</accession>
<dbReference type="KEGG" id="ccau:EG346_09910"/>
<reference evidence="4" key="2">
    <citation type="submission" date="2018-11" db="EMBL/GenBank/DDBJ databases">
        <title>Proposal to divide the Flavobacteriaceae and reorganize its genera based on Amino Acid Identity values calculated from whole genome sequences.</title>
        <authorList>
            <person name="Nicholson A.C."/>
            <person name="Gulvik C.A."/>
            <person name="Whitney A.M."/>
            <person name="Humrighouse B.W."/>
            <person name="Bell M."/>
            <person name="Holmes B."/>
            <person name="Steigerwalt A.G."/>
            <person name="Villarma A."/>
            <person name="Sheth M."/>
            <person name="Batra D."/>
            <person name="Pryor J."/>
            <person name="Bernardet J.-F."/>
            <person name="Hugo C."/>
            <person name="Kampfer P."/>
            <person name="Newman J."/>
            <person name="McQuiston J.R."/>
        </authorList>
    </citation>
    <scope>NUCLEOTIDE SEQUENCE [LARGE SCALE GENOMIC DNA]</scope>
    <source>
        <strain evidence="4">G0188</strain>
    </source>
</reference>
<reference evidence="1" key="3">
    <citation type="submission" date="2018-11" db="EMBL/GenBank/DDBJ databases">
        <title>Proposal to divide the Flavobacteriaceae and reorganize its genera based on Amino Acid Identity values calculated from whole genome sequences.</title>
        <authorList>
            <person name="Nicholson A.C."/>
            <person name="Gulvik C.A."/>
            <person name="Whitney A.M."/>
            <person name="Humrighouse B.W."/>
            <person name="Bell M."/>
            <person name="Holmes B."/>
            <person name="Steigerwalt A."/>
            <person name="Villarma A."/>
            <person name="Sheth M."/>
            <person name="Batra D."/>
            <person name="Pryor J."/>
            <person name="Bernardet J.-F."/>
            <person name="Hugo C."/>
            <person name="Kampfer P."/>
            <person name="Newman J."/>
            <person name="Mcquiston J.R."/>
        </authorList>
    </citation>
    <scope>NUCLEOTIDE SEQUENCE [LARGE SCALE GENOMIC DNA]</scope>
    <source>
        <strain evidence="1">G0188</strain>
    </source>
</reference>
<evidence type="ECO:0000313" key="3">
    <source>
        <dbReference type="Proteomes" id="UP000255224"/>
    </source>
</evidence>
<dbReference type="EMBL" id="UFVQ01000003">
    <property type="protein sequence ID" value="STC92438.1"/>
    <property type="molecule type" value="Genomic_DNA"/>
</dbReference>
<dbReference type="RefSeq" id="WP_123878320.1">
    <property type="nucleotide sequence ID" value="NZ_CP033920.1"/>
</dbReference>
<evidence type="ECO:0000313" key="2">
    <source>
        <dbReference type="EMBL" id="STC92438.1"/>
    </source>
</evidence>
<dbReference type="Proteomes" id="UP000273270">
    <property type="component" value="Chromosome"/>
</dbReference>
<reference evidence="2 3" key="1">
    <citation type="submission" date="2018-06" db="EMBL/GenBank/DDBJ databases">
        <authorList>
            <consortium name="Pathogen Informatics"/>
            <person name="Doyle S."/>
        </authorList>
    </citation>
    <scope>NUCLEOTIDE SEQUENCE [LARGE SCALE GENOMIC DNA]</scope>
    <source>
        <strain evidence="2 3">NCTC13533</strain>
    </source>
</reference>
<proteinExistence type="predicted"/>
<organism evidence="2 3">
    <name type="scientific">Chryseobacterium carnipullorum</name>
    <dbReference type="NCBI Taxonomy" id="1124835"/>
    <lineage>
        <taxon>Bacteria</taxon>
        <taxon>Pseudomonadati</taxon>
        <taxon>Bacteroidota</taxon>
        <taxon>Flavobacteriia</taxon>
        <taxon>Flavobacteriales</taxon>
        <taxon>Weeksellaceae</taxon>
        <taxon>Chryseobacterium group</taxon>
        <taxon>Chryseobacterium</taxon>
    </lineage>
</organism>
<sequence length="256" mass="30071">MKLKIVILLFTFSLIKIFATGQEPDKIIINNKEYDLMNNPLEGYLEKHPDDHPVYGSQLTEFHQYKNGERMLSFSSSNDREYIATFKIENNILSLIDIKIQDLNSDSEDYISVFQKLFGNRKIVLNYSGILVIPTGKLIKAASFGYSSLHEQYKLMTIDNDTVVREKDLDKDEFIKFKFRQFAQYKKTEEYKTGLKKYREEWEYRKKSELSKENTKGMSKKEITALKKEYDQPPTEDDINGYFFATGNPDFVIVDY</sequence>
<dbReference type="Proteomes" id="UP000255224">
    <property type="component" value="Unassembled WGS sequence"/>
</dbReference>
<evidence type="ECO:0000313" key="4">
    <source>
        <dbReference type="Proteomes" id="UP000273270"/>
    </source>
</evidence>
<protein>
    <submittedName>
        <fullName evidence="2">Uncharacterized protein</fullName>
    </submittedName>
</protein>